<evidence type="ECO:0000256" key="4">
    <source>
        <dbReference type="ARBA" id="ARBA00023098"/>
    </source>
</evidence>
<dbReference type="InterPro" id="IPR040097">
    <property type="entry name" value="FAAL/FAAC"/>
</dbReference>
<dbReference type="SUPFAM" id="SSF56801">
    <property type="entry name" value="Acetyl-CoA synthetase-like"/>
    <property type="match status" value="1"/>
</dbReference>
<dbReference type="FunFam" id="3.30.300.30:FF:000016">
    <property type="entry name" value="Fatty-acid-CoA ligase FadD26"/>
    <property type="match status" value="1"/>
</dbReference>
<dbReference type="Gene3D" id="3.40.50.12780">
    <property type="entry name" value="N-terminal domain of ligase-like"/>
    <property type="match status" value="1"/>
</dbReference>
<name>A0A2U3NFV9_9MYCO</name>
<protein>
    <submittedName>
        <fullName evidence="7">Acyl-CoA synthetase (AMP-forming)/AMP-acid ligase II</fullName>
    </submittedName>
</protein>
<evidence type="ECO:0000259" key="5">
    <source>
        <dbReference type="Pfam" id="PF00501"/>
    </source>
</evidence>
<evidence type="ECO:0000313" key="7">
    <source>
        <dbReference type="EMBL" id="SPM30399.1"/>
    </source>
</evidence>
<sequence length="593" mass="64434">MNADSEYGRQGMVQTDSSIVALLRERADQQPDALAFTYIDYEHDQSGFTESLTWSQLFRRACTVAEELALCGSPGDRVAIVAPQGLEYVVAFLGALQAGLIAVPLSTPQFGVHDDRISSVLRDCNPVAILTTSAVVGEVTKYAGGHEGWPTPFVIEVDLLDLDSPRELPPLTHSRSGPAYLQYTSGSTRTPAGVVVTHQNVMANMTQLISDTFEDHGNAAPPDTTIVIWLPFYHDLGLMSGIALPIVAGRRVVFMSPMAFLQKPARWMQLAARNTRTYTGGPNFAYELVVRRTTDEDMAGLDLGHVHTFAFGAERVHAATLKRFIERFARFNLRDTALKPGYGLAEATVYAASNPPGRPPTTARFDYQKLSAGYAQPSGDQVGVDLVSCGVPRAVTVRIVDPETRVENPAGKVGEIWIHGDNVADGYWRNPHASAHTFGAELLDPSLETARRPWLRTGDLGFFSDGELFIVGRIKDLLIVDGRNHSPDDIEATIQEITGGRCAAIAVPTDISELLVAVIELKSRGTAEEATAKLRSVKREVTSAIAKAHGLRVADLVLVAPGSIPITTSGKIRRSTCVERYRSDGFERLDLTV</sequence>
<dbReference type="NCBIfam" id="NF004509">
    <property type="entry name" value="PRK05850.1"/>
    <property type="match status" value="1"/>
</dbReference>
<dbReference type="Proteomes" id="UP000241595">
    <property type="component" value="Unassembled WGS sequence"/>
</dbReference>
<dbReference type="PANTHER" id="PTHR22754:SF32">
    <property type="entry name" value="DISCO-INTERACTING PROTEIN 2"/>
    <property type="match status" value="1"/>
</dbReference>
<dbReference type="GO" id="GO:0016874">
    <property type="term" value="F:ligase activity"/>
    <property type="evidence" value="ECO:0007669"/>
    <property type="project" value="UniProtKB-KW"/>
</dbReference>
<dbReference type="Pfam" id="PF23024">
    <property type="entry name" value="AMP-dom_DIP2-like"/>
    <property type="match status" value="1"/>
</dbReference>
<dbReference type="InterPro" id="IPR025110">
    <property type="entry name" value="AMP-bd_C"/>
</dbReference>
<dbReference type="InterPro" id="IPR000873">
    <property type="entry name" value="AMP-dep_synth/lig_dom"/>
</dbReference>
<dbReference type="EMBL" id="FTRV01000015">
    <property type="protein sequence ID" value="SPM30399.1"/>
    <property type="molecule type" value="Genomic_DNA"/>
</dbReference>
<accession>A0A2U3NFV9</accession>
<dbReference type="Pfam" id="PF00501">
    <property type="entry name" value="AMP-binding"/>
    <property type="match status" value="1"/>
</dbReference>
<evidence type="ECO:0000256" key="3">
    <source>
        <dbReference type="ARBA" id="ARBA00022832"/>
    </source>
</evidence>
<dbReference type="GO" id="GO:0005886">
    <property type="term" value="C:plasma membrane"/>
    <property type="evidence" value="ECO:0007669"/>
    <property type="project" value="TreeGrafter"/>
</dbReference>
<dbReference type="GO" id="GO:0070566">
    <property type="term" value="F:adenylyltransferase activity"/>
    <property type="evidence" value="ECO:0007669"/>
    <property type="project" value="TreeGrafter"/>
</dbReference>
<dbReference type="AlphaFoldDB" id="A0A2U3NFV9"/>
<keyword evidence="2 7" id="KW-0436">Ligase</keyword>
<dbReference type="GO" id="GO:0006633">
    <property type="term" value="P:fatty acid biosynthetic process"/>
    <property type="evidence" value="ECO:0007669"/>
    <property type="project" value="TreeGrafter"/>
</dbReference>
<dbReference type="STRING" id="1841859.GCA_900157385_03903"/>
<evidence type="ECO:0000313" key="8">
    <source>
        <dbReference type="Proteomes" id="UP000241595"/>
    </source>
</evidence>
<dbReference type="InterPro" id="IPR045851">
    <property type="entry name" value="AMP-bd_C_sf"/>
</dbReference>
<feature type="domain" description="AMP-dependent synthetase/ligase" evidence="5">
    <location>
        <begin position="23"/>
        <end position="428"/>
    </location>
</feature>
<keyword evidence="8" id="KW-1185">Reference proteome</keyword>
<reference evidence="7 8" key="1">
    <citation type="submission" date="2017-01" db="EMBL/GenBank/DDBJ databases">
        <authorList>
            <consortium name="Urmite Genomes"/>
        </authorList>
    </citation>
    <scope>NUCLEOTIDE SEQUENCE [LARGE SCALE GENOMIC DNA]</scope>
    <source>
        <strain evidence="7 8">AB308</strain>
    </source>
</reference>
<proteinExistence type="inferred from homology"/>
<evidence type="ECO:0000259" key="6">
    <source>
        <dbReference type="Pfam" id="PF23024"/>
    </source>
</evidence>
<gene>
    <name evidence="7" type="ORF">MTAB308_3902</name>
</gene>
<organism evidence="7 8">
    <name type="scientific">Mycobacterium terramassiliense</name>
    <dbReference type="NCBI Taxonomy" id="1841859"/>
    <lineage>
        <taxon>Bacteria</taxon>
        <taxon>Bacillati</taxon>
        <taxon>Actinomycetota</taxon>
        <taxon>Actinomycetes</taxon>
        <taxon>Mycobacteriales</taxon>
        <taxon>Mycobacteriaceae</taxon>
        <taxon>Mycobacterium</taxon>
    </lineage>
</organism>
<dbReference type="InterPro" id="IPR042099">
    <property type="entry name" value="ANL_N_sf"/>
</dbReference>
<dbReference type="Gene3D" id="3.30.300.30">
    <property type="match status" value="1"/>
</dbReference>
<dbReference type="PANTHER" id="PTHR22754">
    <property type="entry name" value="DISCO-INTERACTING PROTEIN 2 DIP2 -RELATED"/>
    <property type="match status" value="1"/>
</dbReference>
<dbReference type="CDD" id="cd05931">
    <property type="entry name" value="FAAL"/>
    <property type="match status" value="1"/>
</dbReference>
<dbReference type="FunFam" id="3.40.50.12780:FF:000013">
    <property type="entry name" value="Long-chain-fatty-acid--AMP ligase FadD32"/>
    <property type="match status" value="1"/>
</dbReference>
<comment type="similarity">
    <text evidence="1">Belongs to the ATP-dependent AMP-binding enzyme family.</text>
</comment>
<evidence type="ECO:0000256" key="2">
    <source>
        <dbReference type="ARBA" id="ARBA00022598"/>
    </source>
</evidence>
<keyword evidence="3" id="KW-0276">Fatty acid metabolism</keyword>
<feature type="domain" description="AMP-binding enzyme C-terminal" evidence="6">
    <location>
        <begin position="476"/>
        <end position="583"/>
    </location>
</feature>
<evidence type="ECO:0000256" key="1">
    <source>
        <dbReference type="ARBA" id="ARBA00006432"/>
    </source>
</evidence>
<dbReference type="GO" id="GO:0071766">
    <property type="term" value="P:Actinobacterium-type cell wall biogenesis"/>
    <property type="evidence" value="ECO:0007669"/>
    <property type="project" value="UniProtKB-ARBA"/>
</dbReference>
<keyword evidence="4" id="KW-0443">Lipid metabolism</keyword>